<evidence type="ECO:0000313" key="2">
    <source>
        <dbReference type="EMBL" id="GJN88297.1"/>
    </source>
</evidence>
<dbReference type="InterPro" id="IPR001138">
    <property type="entry name" value="Zn2Cys6_DnaBD"/>
</dbReference>
<dbReference type="AlphaFoldDB" id="A0AAV5GGX2"/>
<feature type="region of interest" description="Disordered" evidence="1">
    <location>
        <begin position="100"/>
        <end position="120"/>
    </location>
</feature>
<dbReference type="Gene3D" id="4.10.240.10">
    <property type="entry name" value="Zn(2)-C6 fungal-type DNA-binding domain"/>
    <property type="match status" value="1"/>
</dbReference>
<proteinExistence type="predicted"/>
<dbReference type="GO" id="GO:0008270">
    <property type="term" value="F:zinc ion binding"/>
    <property type="evidence" value="ECO:0007669"/>
    <property type="project" value="InterPro"/>
</dbReference>
<accession>A0AAV5GGX2</accession>
<dbReference type="InterPro" id="IPR036864">
    <property type="entry name" value="Zn2-C6_fun-type_DNA-bd_sf"/>
</dbReference>
<evidence type="ECO:0000256" key="1">
    <source>
        <dbReference type="SAM" id="MobiDB-lite"/>
    </source>
</evidence>
<reference evidence="2 3" key="1">
    <citation type="submission" date="2021-12" db="EMBL/GenBank/DDBJ databases">
        <title>High titer production of polyol ester of fatty acids by Rhodotorula paludigena BS15 towards product separation-free biomass refinery.</title>
        <authorList>
            <person name="Mano J."/>
            <person name="Ono H."/>
            <person name="Tanaka T."/>
            <person name="Naito K."/>
            <person name="Sushida H."/>
            <person name="Ike M."/>
            <person name="Tokuyasu K."/>
            <person name="Kitaoka M."/>
        </authorList>
    </citation>
    <scope>NUCLEOTIDE SEQUENCE [LARGE SCALE GENOMIC DNA]</scope>
    <source>
        <strain evidence="2 3">BS15</strain>
    </source>
</reference>
<dbReference type="CDD" id="cd00067">
    <property type="entry name" value="GAL4"/>
    <property type="match status" value="1"/>
</dbReference>
<gene>
    <name evidence="2" type="ORF">Rhopal_001262-T1</name>
</gene>
<feature type="region of interest" description="Disordered" evidence="1">
    <location>
        <begin position="192"/>
        <end position="241"/>
    </location>
</feature>
<feature type="compositionally biased region" description="Basic and acidic residues" evidence="1">
    <location>
        <begin position="280"/>
        <end position="293"/>
    </location>
</feature>
<name>A0AAV5GGX2_9BASI</name>
<dbReference type="SUPFAM" id="SSF57701">
    <property type="entry name" value="Zn2/Cys6 DNA-binding domain"/>
    <property type="match status" value="1"/>
</dbReference>
<dbReference type="EMBL" id="BQKY01000003">
    <property type="protein sequence ID" value="GJN88297.1"/>
    <property type="molecule type" value="Genomic_DNA"/>
</dbReference>
<protein>
    <recommendedName>
        <fullName evidence="4">Zn(2)-C6 fungal-type domain-containing protein</fullName>
    </recommendedName>
</protein>
<keyword evidence="3" id="KW-1185">Reference proteome</keyword>
<feature type="compositionally biased region" description="Low complexity" evidence="1">
    <location>
        <begin position="209"/>
        <end position="224"/>
    </location>
</feature>
<dbReference type="GO" id="GO:0000981">
    <property type="term" value="F:DNA-binding transcription factor activity, RNA polymerase II-specific"/>
    <property type="evidence" value="ECO:0007669"/>
    <property type="project" value="InterPro"/>
</dbReference>
<sequence length="1064" mass="116130">MHSGHAGQPHYAESSPYLAHSLIPAATPTSLPYASQHAPELHARYEQVQQPRQASQQQYQGAVWLAELPPAPAPQPQNPYPQTELYGADELLREHCQRRYSSSQALPQPQTYLVPASPSQPSRLVVPDSFFPDSAHQKRRRLSLQLNNCGSAGPGPLSDLGTSTWAEYPARPPQQPLVFEYETSMLPPVSGTAMRRASNAGSAAERRGSVVSASGSAGPSASPSLATARPPHLQHPAAASASPVGFTPPLVIARPAPVAGEAGSASESKALQKGSASKAKSRDGKDEAGKAEKIRKVRCSRTWPTCARCKEKKLECHYGNFVPIDLVKSLHPESRVAELEARIKSLEIELASSAISPAHSTFSAIPNGDLGPTAYSHIPSPAELPVTIYNTLLSALGDTLTPSRLEAHTDAVLASAQRRAARYLGLDSPKLAATIAPLSSAGAQHIASVHSDVALIAHKLSLLAPHERTQHSSWPRLVVWALLDDFWASCQSNIPTMLAFHNSERKARLYTDLDRLPPAERCVLVAFCAAAARSTADVALLGMDGVEVPSPSPSSEAEIEQPRQRSLAVQREHVARALRTLMMELYDRLEIAHGEGDEVALQATLVCGAIMMWNELLPRRSRSLVRDALGHYRNLFDATAALPTPEAVADRRKQLMTMYALPLLHQDSTTAAYLRTSPLISAGDLSAYFPAFPIPTLAVEGQRGASDGKEWNLRDEMLPWYDLERLGSANHEQLLMGSMMIYKWLAACLRWCAEMAAVKASTTPLSAHAITTLFSLLSQIHAAIQTLQHHFVYTPAPVHPSCVGPNGDTCEHVHLRWATRLDRETDDCCWIAYATVAERMMREDQQGSTGGMEGAEMQKDDDERAVADGDRLDVGWLQMSEGKVRQGLKLAAFYFNFFTISPDPHQTHHLAWSLELIPSWTFLATQRYTPLQPVASPSTPLNLAGSIHTPAGTATGPRKKADELTETELDWIERGLEEAQKYHPVAEKRLVELRAFRDSERTRVQRLVNSGAMAPLPPAFSRPSPAATKVVVPSTPWHRLPDKPWLSFQAAMMQALAQTVPSWA</sequence>
<dbReference type="Proteomes" id="UP001342314">
    <property type="component" value="Unassembled WGS sequence"/>
</dbReference>
<feature type="region of interest" description="Disordered" evidence="1">
    <location>
        <begin position="261"/>
        <end position="293"/>
    </location>
</feature>
<evidence type="ECO:0008006" key="4">
    <source>
        <dbReference type="Google" id="ProtNLM"/>
    </source>
</evidence>
<organism evidence="2 3">
    <name type="scientific">Rhodotorula paludigena</name>
    <dbReference type="NCBI Taxonomy" id="86838"/>
    <lineage>
        <taxon>Eukaryota</taxon>
        <taxon>Fungi</taxon>
        <taxon>Dikarya</taxon>
        <taxon>Basidiomycota</taxon>
        <taxon>Pucciniomycotina</taxon>
        <taxon>Microbotryomycetes</taxon>
        <taxon>Sporidiobolales</taxon>
        <taxon>Sporidiobolaceae</taxon>
        <taxon>Rhodotorula</taxon>
    </lineage>
</organism>
<evidence type="ECO:0000313" key="3">
    <source>
        <dbReference type="Proteomes" id="UP001342314"/>
    </source>
</evidence>
<comment type="caution">
    <text evidence="2">The sequence shown here is derived from an EMBL/GenBank/DDBJ whole genome shotgun (WGS) entry which is preliminary data.</text>
</comment>